<evidence type="ECO:0000256" key="2">
    <source>
        <dbReference type="SAM" id="Phobius"/>
    </source>
</evidence>
<feature type="transmembrane region" description="Helical" evidence="2">
    <location>
        <begin position="9"/>
        <end position="29"/>
    </location>
</feature>
<accession>A0A0L6ZE68</accession>
<proteinExistence type="inferred from homology"/>
<evidence type="ECO:0000259" key="3">
    <source>
        <dbReference type="Pfam" id="PF03816"/>
    </source>
</evidence>
<dbReference type="Proteomes" id="UP000037043">
    <property type="component" value="Unassembled WGS sequence"/>
</dbReference>
<keyword evidence="5" id="KW-1185">Reference proteome</keyword>
<reference evidence="5" key="1">
    <citation type="submission" date="2015-08" db="EMBL/GenBank/DDBJ databases">
        <title>Genome sequence of the strict anaerobe Clostridium homopropionicum LuHBu1 (DSM 5847T).</title>
        <authorList>
            <person name="Poehlein A."/>
            <person name="Beck M."/>
            <person name="Schiel-Bengelsdorf B."/>
            <person name="Bengelsdorf F.R."/>
            <person name="Daniel R."/>
            <person name="Duerre P."/>
        </authorList>
    </citation>
    <scope>NUCLEOTIDE SEQUENCE [LARGE SCALE GENOMIC DNA]</scope>
    <source>
        <strain evidence="5">DSM 5847</strain>
    </source>
</reference>
<dbReference type="PATRIC" id="fig|1121318.3.peg.396"/>
<protein>
    <submittedName>
        <fullName evidence="4">Putative transcriptional regulator YvhJ</fullName>
    </submittedName>
</protein>
<organism evidence="4 5">
    <name type="scientific">Clostridium homopropionicum DSM 5847</name>
    <dbReference type="NCBI Taxonomy" id="1121318"/>
    <lineage>
        <taxon>Bacteria</taxon>
        <taxon>Bacillati</taxon>
        <taxon>Bacillota</taxon>
        <taxon>Clostridia</taxon>
        <taxon>Eubacteriales</taxon>
        <taxon>Clostridiaceae</taxon>
        <taxon>Clostridium</taxon>
    </lineage>
</organism>
<dbReference type="EMBL" id="LHUR01000010">
    <property type="protein sequence ID" value="KOA21261.1"/>
    <property type="molecule type" value="Genomic_DNA"/>
</dbReference>
<dbReference type="PANTHER" id="PTHR33392">
    <property type="entry name" value="POLYISOPRENYL-TEICHOIC ACID--PEPTIDOGLYCAN TEICHOIC ACID TRANSFERASE TAGU"/>
    <property type="match status" value="1"/>
</dbReference>
<keyword evidence="2" id="KW-1133">Transmembrane helix</keyword>
<evidence type="ECO:0000313" key="5">
    <source>
        <dbReference type="Proteomes" id="UP000037043"/>
    </source>
</evidence>
<dbReference type="RefSeq" id="WP_052219990.1">
    <property type="nucleotide sequence ID" value="NZ_LHUR01000010.1"/>
</dbReference>
<dbReference type="NCBIfam" id="TIGR00350">
    <property type="entry name" value="lytR_cpsA_psr"/>
    <property type="match status" value="1"/>
</dbReference>
<keyword evidence="2" id="KW-0472">Membrane</keyword>
<dbReference type="Pfam" id="PF03816">
    <property type="entry name" value="LytR_cpsA_psr"/>
    <property type="match status" value="1"/>
</dbReference>
<dbReference type="InterPro" id="IPR004474">
    <property type="entry name" value="LytR_CpsA_psr"/>
</dbReference>
<name>A0A0L6ZE68_9CLOT</name>
<feature type="domain" description="Cell envelope-related transcriptional attenuator" evidence="3">
    <location>
        <begin position="84"/>
        <end position="237"/>
    </location>
</feature>
<keyword evidence="2" id="KW-0812">Transmembrane</keyword>
<evidence type="ECO:0000313" key="4">
    <source>
        <dbReference type="EMBL" id="KOA21261.1"/>
    </source>
</evidence>
<comment type="similarity">
    <text evidence="1">Belongs to the LytR/CpsA/Psr (LCP) family.</text>
</comment>
<dbReference type="STRING" id="36844.SAMN04488501_107137"/>
<dbReference type="PANTHER" id="PTHR33392:SF6">
    <property type="entry name" value="POLYISOPRENYL-TEICHOIC ACID--PEPTIDOGLYCAN TEICHOIC ACID TRANSFERASE TAGU"/>
    <property type="match status" value="1"/>
</dbReference>
<comment type="caution">
    <text evidence="4">The sequence shown here is derived from an EMBL/GenBank/DDBJ whole genome shotgun (WGS) entry which is preliminary data.</text>
</comment>
<gene>
    <name evidence="4" type="primary">yvhJ</name>
    <name evidence="4" type="ORF">CLHOM_03910</name>
</gene>
<dbReference type="Gene3D" id="3.40.630.190">
    <property type="entry name" value="LCP protein"/>
    <property type="match status" value="1"/>
</dbReference>
<dbReference type="InterPro" id="IPR050922">
    <property type="entry name" value="LytR/CpsA/Psr_CW_biosynth"/>
</dbReference>
<sequence>MTLRRAFRVIIKVFIILLLLVIAASVYFYQGLSKLSKNTELNDYNSVRNSVEAEESDNSQSINILALGVDIGTPGSKSEKDPKRTDTMMLMHYNAETKEVQVISIPRDTLIKINGKNAKINAAHAVGGVSSSIEAVEKLLDIKINYYGKVNYEGFRKIIDSIGGVDVKINNDMDYDDFEQDLHIHFKKGEIVHLDGEKAEEFFRWRKNNNGTGLLEGDIGRIENQHYFISEVIDKVKSPWIIPKIPGILMTLPKYSETNMTPDEIIKYGFSFVKASKIEMVTLKGHDKFIKGISYFIYDEDYNKKIMDKIRNKTGVF</sequence>
<dbReference type="AlphaFoldDB" id="A0A0L6ZE68"/>
<evidence type="ECO:0000256" key="1">
    <source>
        <dbReference type="ARBA" id="ARBA00006068"/>
    </source>
</evidence>